<dbReference type="AlphaFoldDB" id="A0A397G8U6"/>
<dbReference type="EMBL" id="NKHU02000291">
    <property type="protein sequence ID" value="RHZ45333.1"/>
    <property type="molecule type" value="Genomic_DNA"/>
</dbReference>
<comment type="caution">
    <text evidence="1">The sequence shown here is derived from an EMBL/GenBank/DDBJ whole genome shotgun (WGS) entry which is preliminary data.</text>
</comment>
<evidence type="ECO:0000313" key="1">
    <source>
        <dbReference type="EMBL" id="RHZ45333.1"/>
    </source>
</evidence>
<dbReference type="RefSeq" id="XP_026610682.1">
    <property type="nucleotide sequence ID" value="XM_026756754.1"/>
</dbReference>
<evidence type="ECO:0000313" key="2">
    <source>
        <dbReference type="Proteomes" id="UP000215305"/>
    </source>
</evidence>
<dbReference type="Proteomes" id="UP000215305">
    <property type="component" value="Unassembled WGS sequence"/>
</dbReference>
<organism evidence="1 2">
    <name type="scientific">Aspergillus thermomutatus</name>
    <name type="common">Neosartorya pseudofischeri</name>
    <dbReference type="NCBI Taxonomy" id="41047"/>
    <lineage>
        <taxon>Eukaryota</taxon>
        <taxon>Fungi</taxon>
        <taxon>Dikarya</taxon>
        <taxon>Ascomycota</taxon>
        <taxon>Pezizomycotina</taxon>
        <taxon>Eurotiomycetes</taxon>
        <taxon>Eurotiomycetidae</taxon>
        <taxon>Eurotiales</taxon>
        <taxon>Aspergillaceae</taxon>
        <taxon>Aspergillus</taxon>
        <taxon>Aspergillus subgen. Fumigati</taxon>
    </lineage>
</organism>
<name>A0A397G8U6_ASPTH</name>
<reference evidence="1" key="1">
    <citation type="submission" date="2018-08" db="EMBL/GenBank/DDBJ databases">
        <title>Draft genome sequence of azole-resistant Aspergillus thermomutatus (Neosartorya pseudofischeri) strain HMR AF 39, isolated from a human nasal aspirate.</title>
        <authorList>
            <person name="Parent-Michaud M."/>
            <person name="Dufresne P.J."/>
            <person name="Fournier E."/>
            <person name="Martineau C."/>
            <person name="Moreira S."/>
            <person name="Perkins V."/>
            <person name="De Repentigny L."/>
            <person name="Dufresne S.F."/>
        </authorList>
    </citation>
    <scope>NUCLEOTIDE SEQUENCE [LARGE SCALE GENOMIC DNA]</scope>
    <source>
        <strain evidence="1">HMR AF 39</strain>
    </source>
</reference>
<keyword evidence="2" id="KW-1185">Reference proteome</keyword>
<dbReference type="OrthoDB" id="4227485at2759"/>
<proteinExistence type="predicted"/>
<dbReference type="VEuPathDB" id="FungiDB:CDV56_103135"/>
<dbReference type="STRING" id="41047.A0A397G8U6"/>
<dbReference type="GeneID" id="38125109"/>
<gene>
    <name evidence="1" type="ORF">CDV56_103135</name>
</gene>
<accession>A0A397G8U6</accession>
<sequence>MSPEDYRRAMLVYTMDQMAAFIMSDKATRGTTSAACSANNTNNSSFVSAPTARGSGRLVTTLASLPEPRKNDHGRRPASEGAMRHALNAQMLAPQGWSWHLTIGRYSNHVKRSRWKTGHELQVDPLEPSEVKRVARKDARNRDATYMTKIGMLTPVQCFEAAIEDATNTILMELDGELVLDEETMASTAREMEL</sequence>
<protein>
    <submittedName>
        <fullName evidence="1">Uncharacterized protein</fullName>
    </submittedName>
</protein>